<keyword evidence="5 13" id="KW-0808">Transferase</keyword>
<accession>A0A3B0VSE5</accession>
<comment type="cofactor">
    <cofactor evidence="1">
        <name>K(+)</name>
        <dbReference type="ChEBI" id="CHEBI:29103"/>
    </cofactor>
</comment>
<evidence type="ECO:0000256" key="12">
    <source>
        <dbReference type="ARBA" id="ARBA00040883"/>
    </source>
</evidence>
<keyword evidence="10" id="KW-0173">Coenzyme A biosynthesis</keyword>
<dbReference type="Gene3D" id="3.30.420.40">
    <property type="match status" value="2"/>
</dbReference>
<keyword evidence="9" id="KW-0630">Potassium</keyword>
<evidence type="ECO:0000256" key="1">
    <source>
        <dbReference type="ARBA" id="ARBA00001958"/>
    </source>
</evidence>
<dbReference type="InterPro" id="IPR043129">
    <property type="entry name" value="ATPase_NBD"/>
</dbReference>
<evidence type="ECO:0000256" key="8">
    <source>
        <dbReference type="ARBA" id="ARBA00022840"/>
    </source>
</evidence>
<dbReference type="InterPro" id="IPR004619">
    <property type="entry name" value="Type_III_PanK"/>
</dbReference>
<comment type="subcellular location">
    <subcellularLocation>
        <location evidence="2">Cytoplasm</location>
    </subcellularLocation>
</comment>
<keyword evidence="4" id="KW-0963">Cytoplasm</keyword>
<reference evidence="13" key="1">
    <citation type="submission" date="2018-06" db="EMBL/GenBank/DDBJ databases">
        <authorList>
            <person name="Zhirakovskaya E."/>
        </authorList>
    </citation>
    <scope>NUCLEOTIDE SEQUENCE</scope>
</reference>
<organism evidence="13">
    <name type="scientific">hydrothermal vent metagenome</name>
    <dbReference type="NCBI Taxonomy" id="652676"/>
    <lineage>
        <taxon>unclassified sequences</taxon>
        <taxon>metagenomes</taxon>
        <taxon>ecological metagenomes</taxon>
    </lineage>
</organism>
<evidence type="ECO:0000256" key="6">
    <source>
        <dbReference type="ARBA" id="ARBA00022741"/>
    </source>
</evidence>
<dbReference type="GO" id="GO:0005737">
    <property type="term" value="C:cytoplasm"/>
    <property type="evidence" value="ECO:0007669"/>
    <property type="project" value="UniProtKB-SubCell"/>
</dbReference>
<keyword evidence="8" id="KW-0067">ATP-binding</keyword>
<name>A0A3B0VSE5_9ZZZZ</name>
<dbReference type="SUPFAM" id="SSF53067">
    <property type="entry name" value="Actin-like ATPase domain"/>
    <property type="match status" value="2"/>
</dbReference>
<keyword evidence="6" id="KW-0547">Nucleotide-binding</keyword>
<protein>
    <recommendedName>
        <fullName evidence="12">Type III pantothenate kinase</fullName>
    </recommendedName>
</protein>
<dbReference type="EMBL" id="UOFA01000292">
    <property type="protein sequence ID" value="VAW46565.1"/>
    <property type="molecule type" value="Genomic_DNA"/>
</dbReference>
<dbReference type="Pfam" id="PF03309">
    <property type="entry name" value="Pan_kinase"/>
    <property type="match status" value="1"/>
</dbReference>
<comment type="similarity">
    <text evidence="11">Belongs to the type III pantothenate kinase family.</text>
</comment>
<dbReference type="CDD" id="cd24015">
    <property type="entry name" value="ASKHA_NBD_PanK-III"/>
    <property type="match status" value="1"/>
</dbReference>
<evidence type="ECO:0000313" key="13">
    <source>
        <dbReference type="EMBL" id="VAW46565.1"/>
    </source>
</evidence>
<dbReference type="GO" id="GO:0004594">
    <property type="term" value="F:pantothenate kinase activity"/>
    <property type="evidence" value="ECO:0007669"/>
    <property type="project" value="InterPro"/>
</dbReference>
<dbReference type="NCBIfam" id="NF009855">
    <property type="entry name" value="PRK13321.1"/>
    <property type="match status" value="1"/>
</dbReference>
<sequence length="260" mass="28172">MILCLDIGNSHMHGGVFDNDQLQVQFRMASKTGASSDEYGVFLRSVLRENDINPQDIEAISLCSVVPEVLYPINACCQKYFNLEPFVLQAGIKTGLQIGYRNVLEVGADRIANAIAVTHLYPNENVIIIDLGTATTFCAISAQKLYMGGVIMAGMKMSMKALESGASKLGSVEIVKRDEVLGKSTNESIQSGLFHGAIGAMKEIIAGLTAKSFKGKKPIIIGTGGFTSVFRETSIFNEIIPDLVLKGLYLAYKNNQQPIK</sequence>
<proteinExistence type="inferred from homology"/>
<dbReference type="AlphaFoldDB" id="A0A3B0VSE5"/>
<keyword evidence="7 13" id="KW-0418">Kinase</keyword>
<evidence type="ECO:0000256" key="11">
    <source>
        <dbReference type="ARBA" id="ARBA00038036"/>
    </source>
</evidence>
<evidence type="ECO:0000256" key="4">
    <source>
        <dbReference type="ARBA" id="ARBA00022490"/>
    </source>
</evidence>
<dbReference type="PANTHER" id="PTHR34265:SF1">
    <property type="entry name" value="TYPE III PANTOTHENATE KINASE"/>
    <property type="match status" value="1"/>
</dbReference>
<gene>
    <name evidence="13" type="ORF">MNBD_GAMMA02-1684</name>
</gene>
<dbReference type="PANTHER" id="PTHR34265">
    <property type="entry name" value="TYPE III PANTOTHENATE KINASE"/>
    <property type="match status" value="1"/>
</dbReference>
<dbReference type="GO" id="GO:0005524">
    <property type="term" value="F:ATP binding"/>
    <property type="evidence" value="ECO:0007669"/>
    <property type="project" value="UniProtKB-KW"/>
</dbReference>
<comment type="subunit">
    <text evidence="3">Homodimer.</text>
</comment>
<evidence type="ECO:0000256" key="3">
    <source>
        <dbReference type="ARBA" id="ARBA00011738"/>
    </source>
</evidence>
<evidence type="ECO:0000256" key="9">
    <source>
        <dbReference type="ARBA" id="ARBA00022958"/>
    </source>
</evidence>
<evidence type="ECO:0000256" key="2">
    <source>
        <dbReference type="ARBA" id="ARBA00004496"/>
    </source>
</evidence>
<dbReference type="GO" id="GO:0015937">
    <property type="term" value="P:coenzyme A biosynthetic process"/>
    <property type="evidence" value="ECO:0007669"/>
    <property type="project" value="UniProtKB-KW"/>
</dbReference>
<evidence type="ECO:0000256" key="10">
    <source>
        <dbReference type="ARBA" id="ARBA00022993"/>
    </source>
</evidence>
<evidence type="ECO:0000256" key="7">
    <source>
        <dbReference type="ARBA" id="ARBA00022777"/>
    </source>
</evidence>
<evidence type="ECO:0000256" key="5">
    <source>
        <dbReference type="ARBA" id="ARBA00022679"/>
    </source>
</evidence>
<dbReference type="NCBIfam" id="TIGR00671">
    <property type="entry name" value="baf"/>
    <property type="match status" value="1"/>
</dbReference>
<dbReference type="HAMAP" id="MF_01274">
    <property type="entry name" value="Pantothen_kinase_3"/>
    <property type="match status" value="1"/>
</dbReference>